<name>Q7P867_FUSVC</name>
<dbReference type="InterPro" id="IPR016166">
    <property type="entry name" value="FAD-bd_PCMH"/>
</dbReference>
<dbReference type="AlphaFoldDB" id="Q7P867"/>
<dbReference type="Gene3D" id="3.30.465.10">
    <property type="match status" value="1"/>
</dbReference>
<dbReference type="InterPro" id="IPR016169">
    <property type="entry name" value="FAD-bd_PCMH_sub2"/>
</dbReference>
<dbReference type="InterPro" id="IPR004113">
    <property type="entry name" value="FAD-bd_oxidored_4_C"/>
</dbReference>
<evidence type="ECO:0000256" key="3">
    <source>
        <dbReference type="ARBA" id="ARBA00022827"/>
    </source>
</evidence>
<evidence type="ECO:0000256" key="2">
    <source>
        <dbReference type="ARBA" id="ARBA00022630"/>
    </source>
</evidence>
<evidence type="ECO:0000313" key="6">
    <source>
        <dbReference type="EMBL" id="EAA25126.1"/>
    </source>
</evidence>
<dbReference type="PANTHER" id="PTHR42934:SF2">
    <property type="entry name" value="GLYCOLATE OXIDASE SUBUNIT GLCD"/>
    <property type="match status" value="1"/>
</dbReference>
<reference evidence="6 7" key="1">
    <citation type="journal article" date="2003" name="Genome Res.">
        <title>Genome analysis of F. nucleatum sub spp vincentii and its comparison with the genome of F. nucleatum ATCC 25586.</title>
        <authorList>
            <person name="Kapatral V."/>
            <person name="Ivanova N."/>
            <person name="Anderson I."/>
            <person name="Reznik G."/>
            <person name="Bhattacharyya A."/>
            <person name="Gardner W.L."/>
            <person name="Mikhailova N."/>
            <person name="Lapidus A."/>
            <person name="Larsen N."/>
            <person name="D'Souza M."/>
            <person name="Walunas T."/>
            <person name="Haselkorn R."/>
            <person name="Overbeek R."/>
            <person name="Kyrpides N."/>
        </authorList>
    </citation>
    <scope>NUCLEOTIDE SEQUENCE [LARGE SCALE GENOMIC DNA]</scope>
    <source>
        <strain evidence="6 7">ATCC 49256</strain>
    </source>
</reference>
<dbReference type="EMBL" id="AABF01000004">
    <property type="protein sequence ID" value="EAA25126.1"/>
    <property type="molecule type" value="Genomic_DNA"/>
</dbReference>
<dbReference type="Gene3D" id="3.30.43.10">
    <property type="entry name" value="Uridine Diphospho-n-acetylenolpyruvylglucosamine Reductase, domain 2"/>
    <property type="match status" value="1"/>
</dbReference>
<dbReference type="InterPro" id="IPR036318">
    <property type="entry name" value="FAD-bd_PCMH-like_sf"/>
</dbReference>
<comment type="cofactor">
    <cofactor evidence="1">
        <name>FAD</name>
        <dbReference type="ChEBI" id="CHEBI:57692"/>
    </cofactor>
</comment>
<comment type="caution">
    <text evidence="6">The sequence shown here is derived from an EMBL/GenBank/DDBJ whole genome shotgun (WGS) entry which is preliminary data.</text>
</comment>
<dbReference type="Gene3D" id="1.10.45.10">
    <property type="entry name" value="Vanillyl-alcohol Oxidase, Chain A, domain 4"/>
    <property type="match status" value="1"/>
</dbReference>
<dbReference type="Pfam" id="PF02913">
    <property type="entry name" value="FAD-oxidase_C"/>
    <property type="match status" value="1"/>
</dbReference>
<accession>Q7P867</accession>
<dbReference type="InterPro" id="IPR016167">
    <property type="entry name" value="FAD-bd_PCMH_sub1"/>
</dbReference>
<dbReference type="Pfam" id="PF01565">
    <property type="entry name" value="FAD_binding_4"/>
    <property type="match status" value="1"/>
</dbReference>
<feature type="domain" description="FAD-binding PCMH-type" evidence="5">
    <location>
        <begin position="49"/>
        <end position="228"/>
    </location>
</feature>
<organism evidence="6 7">
    <name type="scientific">Fusobacterium vincentii ATCC 49256</name>
    <dbReference type="NCBI Taxonomy" id="209882"/>
    <lineage>
        <taxon>Bacteria</taxon>
        <taxon>Fusobacteriati</taxon>
        <taxon>Fusobacteriota</taxon>
        <taxon>Fusobacteriia</taxon>
        <taxon>Fusobacteriales</taxon>
        <taxon>Fusobacteriaceae</taxon>
        <taxon>Fusobacterium</taxon>
    </lineage>
</organism>
<keyword evidence="2" id="KW-0285">Flavoprotein</keyword>
<dbReference type="PROSITE" id="PS51387">
    <property type="entry name" value="FAD_PCMH"/>
    <property type="match status" value="1"/>
</dbReference>
<dbReference type="GO" id="GO:0003973">
    <property type="term" value="F:(S)-2-hydroxy-acid oxidase activity"/>
    <property type="evidence" value="ECO:0007669"/>
    <property type="project" value="UniProtKB-EC"/>
</dbReference>
<protein>
    <submittedName>
        <fullName evidence="6">(S)-2-hydroxy-acid oxidase chain D</fullName>
        <ecNumber evidence="6">1.1.3.15</ecNumber>
    </submittedName>
</protein>
<dbReference type="InterPro" id="IPR016171">
    <property type="entry name" value="Vanillyl_alc_oxidase_C-sub2"/>
</dbReference>
<dbReference type="InterPro" id="IPR051914">
    <property type="entry name" value="FAD-linked_OxidoTrans_Type4"/>
</dbReference>
<dbReference type="InterPro" id="IPR006094">
    <property type="entry name" value="Oxid_FAD_bind_N"/>
</dbReference>
<dbReference type="Gene3D" id="3.30.70.2740">
    <property type="match status" value="1"/>
</dbReference>
<evidence type="ECO:0000256" key="1">
    <source>
        <dbReference type="ARBA" id="ARBA00001974"/>
    </source>
</evidence>
<dbReference type="GO" id="GO:0071949">
    <property type="term" value="F:FAD binding"/>
    <property type="evidence" value="ECO:0007669"/>
    <property type="project" value="InterPro"/>
</dbReference>
<evidence type="ECO:0000256" key="4">
    <source>
        <dbReference type="ARBA" id="ARBA00023002"/>
    </source>
</evidence>
<sequence>MLKEEKMGNHIYNKVSEDLVEKFKKIVPGKVYTKDEINKDFFHDEMPIYGEGEPEVVIDVTTTEAISEIMKLCYENNIPVTPRGAGTGLTGAAVAVTGGVMLNMTKMNKILGYDYENFVVKVEPGVLLNDLAEDALKQGLMYPPDPGEKFATLGGNVSTNAGGMRAVKYGTTRDYVRAMTVVLPTGEIIKLGATVSKTSTGYSLLNLMIGSEGTLGVITELTLKLIPAPKETISLIIPYENLDECIATVPKFFMNHLQPQALEFMEREIVLASERYIGKSVFPQKLDGVDIGAYLLVTFDGNNMEALEEITERASEVVLEAGALDVLVADTPAKKKDAWAARSSFLEAIEAETKLLDECDVVVPVNQIAPYLHYVNETGKKYDFTVKSFGHAGDGNLHIYACSNDMEIGEFKRQVEEFLIDIYKKASELGGLISGEHGIGYGKMQFLADFSGEVNMRLMRGIKEVFDPKMILNPNKVCYKA</sequence>
<gene>
    <name evidence="6" type="ORF">FNV2167</name>
</gene>
<proteinExistence type="predicted"/>
<dbReference type="InterPro" id="IPR016164">
    <property type="entry name" value="FAD-linked_Oxase-like_C"/>
</dbReference>
<dbReference type="SUPFAM" id="SSF55103">
    <property type="entry name" value="FAD-linked oxidases, C-terminal domain"/>
    <property type="match status" value="1"/>
</dbReference>
<evidence type="ECO:0000259" key="5">
    <source>
        <dbReference type="PROSITE" id="PS51387"/>
    </source>
</evidence>
<dbReference type="Proteomes" id="UP000006454">
    <property type="component" value="Unassembled WGS sequence"/>
</dbReference>
<dbReference type="PANTHER" id="PTHR42934">
    <property type="entry name" value="GLYCOLATE OXIDASE SUBUNIT GLCD"/>
    <property type="match status" value="1"/>
</dbReference>
<dbReference type="SUPFAM" id="SSF56176">
    <property type="entry name" value="FAD-binding/transporter-associated domain-like"/>
    <property type="match status" value="1"/>
</dbReference>
<keyword evidence="4 6" id="KW-0560">Oxidoreductase</keyword>
<dbReference type="FunFam" id="1.10.45.10:FF:000001">
    <property type="entry name" value="D-lactate dehydrogenase mitochondrial"/>
    <property type="match status" value="1"/>
</dbReference>
<dbReference type="EC" id="1.1.3.15" evidence="6"/>
<evidence type="ECO:0000313" key="7">
    <source>
        <dbReference type="Proteomes" id="UP000006454"/>
    </source>
</evidence>
<keyword evidence="3" id="KW-0274">FAD</keyword>
<dbReference type="Gene3D" id="3.30.70.2190">
    <property type="match status" value="1"/>
</dbReference>